<dbReference type="AlphaFoldDB" id="A0A6I6K2A7"/>
<protein>
    <submittedName>
        <fullName evidence="2">Methyltransferase domain-containing protein</fullName>
    </submittedName>
</protein>
<dbReference type="SUPFAM" id="SSF53335">
    <property type="entry name" value="S-adenosyl-L-methionine-dependent methyltransferases"/>
    <property type="match status" value="1"/>
</dbReference>
<reference evidence="2 3" key="1">
    <citation type="submission" date="2019-11" db="EMBL/GenBank/DDBJ databases">
        <authorList>
            <person name="Zheng R.K."/>
            <person name="Sun C.M."/>
        </authorList>
    </citation>
    <scope>NUCLEOTIDE SEQUENCE [LARGE SCALE GENOMIC DNA]</scope>
    <source>
        <strain evidence="2 3">WC007</strain>
    </source>
</reference>
<dbReference type="Proteomes" id="UP000428260">
    <property type="component" value="Chromosome"/>
</dbReference>
<dbReference type="Pfam" id="PF08241">
    <property type="entry name" value="Methyltransf_11"/>
    <property type="match status" value="1"/>
</dbReference>
<dbReference type="CDD" id="cd02440">
    <property type="entry name" value="AdoMet_MTases"/>
    <property type="match status" value="1"/>
</dbReference>
<name>A0A6I6K2A7_9BACT</name>
<evidence type="ECO:0000313" key="3">
    <source>
        <dbReference type="Proteomes" id="UP000428260"/>
    </source>
</evidence>
<organism evidence="2 3">
    <name type="scientific">Maribellus comscasis</name>
    <dbReference type="NCBI Taxonomy" id="2681766"/>
    <lineage>
        <taxon>Bacteria</taxon>
        <taxon>Pseudomonadati</taxon>
        <taxon>Bacteroidota</taxon>
        <taxon>Bacteroidia</taxon>
        <taxon>Marinilabiliales</taxon>
        <taxon>Prolixibacteraceae</taxon>
        <taxon>Maribellus</taxon>
    </lineage>
</organism>
<accession>A0A6I6K2A7</accession>
<evidence type="ECO:0000313" key="2">
    <source>
        <dbReference type="EMBL" id="QGY47588.1"/>
    </source>
</evidence>
<dbReference type="EMBL" id="CP046401">
    <property type="protein sequence ID" value="QGY47588.1"/>
    <property type="molecule type" value="Genomic_DNA"/>
</dbReference>
<keyword evidence="2" id="KW-0489">Methyltransferase</keyword>
<dbReference type="GO" id="GO:0008757">
    <property type="term" value="F:S-adenosylmethionine-dependent methyltransferase activity"/>
    <property type="evidence" value="ECO:0007669"/>
    <property type="project" value="InterPro"/>
</dbReference>
<evidence type="ECO:0000259" key="1">
    <source>
        <dbReference type="Pfam" id="PF08241"/>
    </source>
</evidence>
<dbReference type="PANTHER" id="PTHR43591">
    <property type="entry name" value="METHYLTRANSFERASE"/>
    <property type="match status" value="1"/>
</dbReference>
<dbReference type="Gene3D" id="3.40.50.150">
    <property type="entry name" value="Vaccinia Virus protein VP39"/>
    <property type="match status" value="1"/>
</dbReference>
<dbReference type="KEGG" id="mcos:GM418_29145"/>
<dbReference type="GO" id="GO:0032259">
    <property type="term" value="P:methylation"/>
    <property type="evidence" value="ECO:0007669"/>
    <property type="project" value="UniProtKB-KW"/>
</dbReference>
<feature type="domain" description="Methyltransferase type 11" evidence="1">
    <location>
        <begin position="45"/>
        <end position="139"/>
    </location>
</feature>
<dbReference type="InterPro" id="IPR013216">
    <property type="entry name" value="Methyltransf_11"/>
</dbReference>
<sequence length="209" mass="23528">MGQKETYWSRFADNFEERNNYVVGKADVDLILKKVAALKNLGNVLELGCSNGTFSKVLANNSDSLLATDLSEKMVGVARDCLKTFNNIRVEKADCFDLPYSDNSFDTVFMANLIHIVPNPENAIKECKRVLKKDGSLIVVSYTQKGMRLRYKTGLIYRYLKTYGKPPKGGRNFGLEDATSLLKSYKFKITNTELIGKKSKALFIKGQKK</sequence>
<gene>
    <name evidence="2" type="ORF">GM418_29145</name>
</gene>
<dbReference type="RefSeq" id="WP_158871617.1">
    <property type="nucleotide sequence ID" value="NZ_CP046401.1"/>
</dbReference>
<keyword evidence="3" id="KW-1185">Reference proteome</keyword>
<dbReference type="InterPro" id="IPR029063">
    <property type="entry name" value="SAM-dependent_MTases_sf"/>
</dbReference>
<proteinExistence type="predicted"/>
<keyword evidence="2" id="KW-0808">Transferase</keyword>
<dbReference type="PANTHER" id="PTHR43591:SF110">
    <property type="entry name" value="RHODANESE DOMAIN-CONTAINING PROTEIN"/>
    <property type="match status" value="1"/>
</dbReference>